<feature type="region of interest" description="Disordered" evidence="1">
    <location>
        <begin position="102"/>
        <end position="146"/>
    </location>
</feature>
<protein>
    <recommendedName>
        <fullName evidence="4">Ubiquitin-like protease family profile domain-containing protein</fullName>
    </recommendedName>
</protein>
<reference evidence="2 3" key="1">
    <citation type="journal article" date="2020" name="IScience">
        <title>Genome Sequencing of the Endangered Kingdonia uniflora (Circaeasteraceae, Ranunculales) Reveals Potential Mechanisms of Evolutionary Specialization.</title>
        <authorList>
            <person name="Sun Y."/>
            <person name="Deng T."/>
            <person name="Zhang A."/>
            <person name="Moore M.J."/>
            <person name="Landis J.B."/>
            <person name="Lin N."/>
            <person name="Zhang H."/>
            <person name="Zhang X."/>
            <person name="Huang J."/>
            <person name="Zhang X."/>
            <person name="Sun H."/>
            <person name="Wang H."/>
        </authorList>
    </citation>
    <scope>NUCLEOTIDE SEQUENCE [LARGE SCALE GENOMIC DNA]</scope>
    <source>
        <strain evidence="2">TB1705</strain>
        <tissue evidence="2">Leaf</tissue>
    </source>
</reference>
<dbReference type="Gene3D" id="1.10.418.20">
    <property type="match status" value="1"/>
</dbReference>
<comment type="caution">
    <text evidence="2">The sequence shown here is derived from an EMBL/GenBank/DDBJ whole genome shotgun (WGS) entry which is preliminary data.</text>
</comment>
<feature type="compositionally biased region" description="Basic and acidic residues" evidence="1">
    <location>
        <begin position="113"/>
        <end position="127"/>
    </location>
</feature>
<dbReference type="AlphaFoldDB" id="A0A7J7N7Y3"/>
<dbReference type="Proteomes" id="UP000541444">
    <property type="component" value="Unassembled WGS sequence"/>
</dbReference>
<name>A0A7J7N7Y3_9MAGN</name>
<evidence type="ECO:0000256" key="1">
    <source>
        <dbReference type="SAM" id="MobiDB-lite"/>
    </source>
</evidence>
<keyword evidence="3" id="KW-1185">Reference proteome</keyword>
<sequence>MSPSNENVPFGSYYFLPPPPPHKAVKSGRHRNLSRQIQRLITEIPDAQFLHLPPDPRLSGLSPNRHHCHRKKTASADQTTALFVEEQTIEVAKTEVVISHQEEDVDEASQEVEQNKEEVAKGKDNDYRNLQNKPYPEPISQNEKNQVDQVWSLRKDKLSPKAKKNNSSTYMRIGEETVCLNAIYTLYPKQWLENEVINVYIQTMIQYFDTQHRACEDKEKIILADVFFYQYIGRAFNVLTRNMSSLEDFADRSSLPTGSEVKDYGLNSNWITRFERCLMQPNGYDCEVYMLVFMNNILREIKFPDLIDGNKCRYTIAYDILRLGVEP</sequence>
<evidence type="ECO:0000313" key="3">
    <source>
        <dbReference type="Proteomes" id="UP000541444"/>
    </source>
</evidence>
<accession>A0A7J7N7Y3</accession>
<dbReference type="EMBL" id="JACGCM010000999">
    <property type="protein sequence ID" value="KAF6163237.1"/>
    <property type="molecule type" value="Genomic_DNA"/>
</dbReference>
<gene>
    <name evidence="2" type="ORF">GIB67_025101</name>
</gene>
<dbReference type="InterPro" id="IPR038765">
    <property type="entry name" value="Papain-like_cys_pep_sf"/>
</dbReference>
<proteinExistence type="predicted"/>
<dbReference type="SUPFAM" id="SSF54001">
    <property type="entry name" value="Cysteine proteinases"/>
    <property type="match status" value="1"/>
</dbReference>
<organism evidence="2 3">
    <name type="scientific">Kingdonia uniflora</name>
    <dbReference type="NCBI Taxonomy" id="39325"/>
    <lineage>
        <taxon>Eukaryota</taxon>
        <taxon>Viridiplantae</taxon>
        <taxon>Streptophyta</taxon>
        <taxon>Embryophyta</taxon>
        <taxon>Tracheophyta</taxon>
        <taxon>Spermatophyta</taxon>
        <taxon>Magnoliopsida</taxon>
        <taxon>Ranunculales</taxon>
        <taxon>Circaeasteraceae</taxon>
        <taxon>Kingdonia</taxon>
    </lineage>
</organism>
<evidence type="ECO:0008006" key="4">
    <source>
        <dbReference type="Google" id="ProtNLM"/>
    </source>
</evidence>
<evidence type="ECO:0000313" key="2">
    <source>
        <dbReference type="EMBL" id="KAF6163237.1"/>
    </source>
</evidence>